<dbReference type="EMBL" id="CP002558">
    <property type="protein sequence ID" value="AEB28563.1"/>
    <property type="molecule type" value="Genomic_DNA"/>
</dbReference>
<evidence type="ECO:0000256" key="2">
    <source>
        <dbReference type="SAM" id="Phobius"/>
    </source>
</evidence>
<keyword evidence="2" id="KW-1133">Transmembrane helix</keyword>
<keyword evidence="2" id="KW-0812">Transmembrane</keyword>
<dbReference type="NCBIfam" id="TIGR00797">
    <property type="entry name" value="matE"/>
    <property type="match status" value="1"/>
</dbReference>
<accession>F4BK69</accession>
<dbReference type="HOGENOM" id="CLU_012893_6_3_6"/>
<evidence type="ECO:0000313" key="4">
    <source>
        <dbReference type="Proteomes" id="UP000008303"/>
    </source>
</evidence>
<protein>
    <submittedName>
        <fullName evidence="3">Na+-driven multidrug efflux pump</fullName>
    </submittedName>
</protein>
<feature type="transmembrane region" description="Helical" evidence="2">
    <location>
        <begin position="324"/>
        <end position="341"/>
    </location>
</feature>
<feature type="transmembrane region" description="Helical" evidence="2">
    <location>
        <begin position="130"/>
        <end position="154"/>
    </location>
</feature>
<feature type="transmembrane region" description="Helical" evidence="2">
    <location>
        <begin position="160"/>
        <end position="180"/>
    </location>
</feature>
<sequence>MEAIAAGGLALVLYNQFRTMCVGMVTGLGNLVAAAVGKAETRTNSTNLDDQAIEEIQDLIRSGLLLATITAIVAIIFISILTNFLDYFGQTKVITALTKPIMLALAPGLLPMLWLNVLRQYAIGMRRAGSLLLVTLISVALNAILNLTFIYGWFGLPRLGLFGIGLATTIVNFFIFFVYLRTVMLDQVLNKLISLNLFRAKQETVIYLTKMGMPISLTYGSEAAITSIATIFMGTFGPIALAASNIVNQLAYIVYQLNIGLSHSSSILVSRAIGKGETNKIRDIALRSFTISFSIMAIIALFYIATPNLILEPFLGRDNTNSAVLAVATSLLWFAIAHQYFKGSQNILIGLLRGLGNTKAGFSTTIVGYWMVGIPAMGICGYWLTWESYGIWFGLCIGFAVTTMLLAWCFIGLLKSKEQQ</sequence>
<dbReference type="InterPro" id="IPR050222">
    <property type="entry name" value="MATE_MdtK"/>
</dbReference>
<feature type="transmembrane region" description="Helical" evidence="2">
    <location>
        <begin position="97"/>
        <end position="118"/>
    </location>
</feature>
<feature type="transmembrane region" description="Helical" evidence="2">
    <location>
        <begin position="253"/>
        <end position="273"/>
    </location>
</feature>
<dbReference type="PATRIC" id="fig|676032.3.peg.709"/>
<dbReference type="GO" id="GO:0005886">
    <property type="term" value="C:plasma membrane"/>
    <property type="evidence" value="ECO:0007669"/>
    <property type="project" value="TreeGrafter"/>
</dbReference>
<proteinExistence type="predicted"/>
<keyword evidence="2" id="KW-0472">Membrane</keyword>
<dbReference type="eggNOG" id="COG0534">
    <property type="taxonomic scope" value="Bacteria"/>
</dbReference>
<evidence type="ECO:0000313" key="3">
    <source>
        <dbReference type="EMBL" id="AEB28563.1"/>
    </source>
</evidence>
<feature type="transmembrane region" description="Helical" evidence="2">
    <location>
        <begin position="285"/>
        <end position="304"/>
    </location>
</feature>
<dbReference type="PANTHER" id="PTHR43298:SF2">
    <property type="entry name" value="FMN_FAD EXPORTER YEEO-RELATED"/>
    <property type="match status" value="1"/>
</dbReference>
<evidence type="ECO:0000256" key="1">
    <source>
        <dbReference type="ARBA" id="ARBA00022448"/>
    </source>
</evidence>
<organism evidence="3 4">
    <name type="scientific">Francisella hispaniensis</name>
    <dbReference type="NCBI Taxonomy" id="622488"/>
    <lineage>
        <taxon>Bacteria</taxon>
        <taxon>Pseudomonadati</taxon>
        <taxon>Pseudomonadota</taxon>
        <taxon>Gammaproteobacteria</taxon>
        <taxon>Thiotrichales</taxon>
        <taxon>Francisellaceae</taxon>
        <taxon>Francisella</taxon>
    </lineage>
</organism>
<dbReference type="Proteomes" id="UP000008303">
    <property type="component" value="Chromosome"/>
</dbReference>
<feature type="transmembrane region" description="Helical" evidence="2">
    <location>
        <begin position="64"/>
        <end position="85"/>
    </location>
</feature>
<feature type="transmembrane region" description="Helical" evidence="2">
    <location>
        <begin position="362"/>
        <end position="384"/>
    </location>
</feature>
<dbReference type="PANTHER" id="PTHR43298">
    <property type="entry name" value="MULTIDRUG RESISTANCE PROTEIN NORM-RELATED"/>
    <property type="match status" value="1"/>
</dbReference>
<reference evidence="4" key="1">
    <citation type="journal article" date="2011" name="Appl. Environ. Microbiol.">
        <title>Common ancestry and novel genetic traits of Francisella novicida-like isolates from North America and Australia as revealed by comparative genomic analyses.</title>
        <authorList>
            <person name="Siddaramappa S."/>
            <person name="Challacombe J.F."/>
            <person name="Petersen J.M."/>
            <person name="Pillai S."/>
            <person name="Hogg G."/>
            <person name="Kuske C.R."/>
        </authorList>
    </citation>
    <scope>NUCLEOTIDE SEQUENCE [LARGE SCALE GENOMIC DNA]</scope>
    <source>
        <strain evidence="4">3523</strain>
    </source>
</reference>
<gene>
    <name evidence="3" type="ordered locus">FN3523_0706</name>
</gene>
<dbReference type="KEGG" id="fcn:FN3523_0706"/>
<dbReference type="GO" id="GO:0042910">
    <property type="term" value="F:xenobiotic transmembrane transporter activity"/>
    <property type="evidence" value="ECO:0007669"/>
    <property type="project" value="InterPro"/>
</dbReference>
<name>F4BK69_9GAMM</name>
<dbReference type="GO" id="GO:0015297">
    <property type="term" value="F:antiporter activity"/>
    <property type="evidence" value="ECO:0007669"/>
    <property type="project" value="InterPro"/>
</dbReference>
<feature type="transmembrane region" description="Helical" evidence="2">
    <location>
        <begin position="390"/>
        <end position="414"/>
    </location>
</feature>
<keyword evidence="1" id="KW-0813">Transport</keyword>
<feature type="transmembrane region" description="Helical" evidence="2">
    <location>
        <begin position="223"/>
        <end position="247"/>
    </location>
</feature>
<dbReference type="Pfam" id="PF01554">
    <property type="entry name" value="MatE"/>
    <property type="match status" value="1"/>
</dbReference>
<dbReference type="InterPro" id="IPR002528">
    <property type="entry name" value="MATE_fam"/>
</dbReference>
<dbReference type="AlphaFoldDB" id="F4BK69"/>